<proteinExistence type="predicted"/>
<keyword evidence="4" id="KW-1185">Reference proteome</keyword>
<feature type="coiled-coil region" evidence="1">
    <location>
        <begin position="289"/>
        <end position="324"/>
    </location>
</feature>
<organism evidence="3 4">
    <name type="scientific">Lactuca virosa</name>
    <dbReference type="NCBI Taxonomy" id="75947"/>
    <lineage>
        <taxon>Eukaryota</taxon>
        <taxon>Viridiplantae</taxon>
        <taxon>Streptophyta</taxon>
        <taxon>Embryophyta</taxon>
        <taxon>Tracheophyta</taxon>
        <taxon>Spermatophyta</taxon>
        <taxon>Magnoliopsida</taxon>
        <taxon>eudicotyledons</taxon>
        <taxon>Gunneridae</taxon>
        <taxon>Pentapetalae</taxon>
        <taxon>asterids</taxon>
        <taxon>campanulids</taxon>
        <taxon>Asterales</taxon>
        <taxon>Asteraceae</taxon>
        <taxon>Cichorioideae</taxon>
        <taxon>Cichorieae</taxon>
        <taxon>Lactucinae</taxon>
        <taxon>Lactuca</taxon>
    </lineage>
</organism>
<evidence type="ECO:0000313" key="3">
    <source>
        <dbReference type="EMBL" id="CAH1425689.1"/>
    </source>
</evidence>
<sequence>MEDPLESLKLSHVLAANGYCPNMAWWNEDKVDQNVSNNGDFSMQSDDDEFSSSELSPAKPHRSHQSEGSETHVSNSPQFPRSRLVSPQKMTVVGKRNRRIRTPPSSPQIDHPRNTPSPCAEVSQVVIPAPQPISSTFHNHSDASNSTSIELAKTIDVGEKETKSLEIKGGLDKHISGSTNFQCDVVDPLGFSGGIASLWDPTIFSASDSIKASGFLVFRGLWLRLRKKCCFVNVYAPQDPSGKSLFVGNQDRRSSFHLYELEGGNGWAFSDNMGMCSGISPLSLVAGKLKNLKEHIKKWRKEIIEANKKEMADLTNNINSINLLASVDEDLLKNCYHT</sequence>
<evidence type="ECO:0000256" key="2">
    <source>
        <dbReference type="SAM" id="MobiDB-lite"/>
    </source>
</evidence>
<gene>
    <name evidence="3" type="ORF">LVIROSA_LOCUS12816</name>
</gene>
<protein>
    <submittedName>
        <fullName evidence="3">Uncharacterized protein</fullName>
    </submittedName>
</protein>
<reference evidence="3 4" key="1">
    <citation type="submission" date="2022-01" db="EMBL/GenBank/DDBJ databases">
        <authorList>
            <person name="Xiong W."/>
            <person name="Schranz E."/>
        </authorList>
    </citation>
    <scope>NUCLEOTIDE SEQUENCE [LARGE SCALE GENOMIC DNA]</scope>
</reference>
<comment type="caution">
    <text evidence="3">The sequence shown here is derived from an EMBL/GenBank/DDBJ whole genome shotgun (WGS) entry which is preliminary data.</text>
</comment>
<name>A0AAU9MN98_9ASTR</name>
<feature type="region of interest" description="Disordered" evidence="2">
    <location>
        <begin position="32"/>
        <end position="119"/>
    </location>
</feature>
<dbReference type="EMBL" id="CAKMRJ010002223">
    <property type="protein sequence ID" value="CAH1425689.1"/>
    <property type="molecule type" value="Genomic_DNA"/>
</dbReference>
<evidence type="ECO:0000256" key="1">
    <source>
        <dbReference type="SAM" id="Coils"/>
    </source>
</evidence>
<dbReference type="AlphaFoldDB" id="A0AAU9MN98"/>
<accession>A0AAU9MN98</accession>
<keyword evidence="1" id="KW-0175">Coiled coil</keyword>
<dbReference type="Proteomes" id="UP001157418">
    <property type="component" value="Unassembled WGS sequence"/>
</dbReference>
<evidence type="ECO:0000313" key="4">
    <source>
        <dbReference type="Proteomes" id="UP001157418"/>
    </source>
</evidence>